<keyword evidence="3" id="KW-1185">Reference proteome</keyword>
<dbReference type="Gene3D" id="1.10.4080.10">
    <property type="entry name" value="ADP-ribosylation/Crystallin J1"/>
    <property type="match status" value="1"/>
</dbReference>
<dbReference type="PANTHER" id="PTHR16222:SF12">
    <property type="entry name" value="ADP-RIBOSYLGLYCOHYDROLASE-RELATED"/>
    <property type="match status" value="1"/>
</dbReference>
<evidence type="ECO:0000313" key="2">
    <source>
        <dbReference type="EMBL" id="MBD2843591.1"/>
    </source>
</evidence>
<evidence type="ECO:0000313" key="3">
    <source>
        <dbReference type="Proteomes" id="UP000621560"/>
    </source>
</evidence>
<keyword evidence="1" id="KW-0479">Metal-binding</keyword>
<feature type="binding site" evidence="1">
    <location>
        <position position="400"/>
    </location>
    <ligand>
        <name>Mg(2+)</name>
        <dbReference type="ChEBI" id="CHEBI:18420"/>
        <label>1</label>
    </ligand>
</feature>
<organism evidence="2 3">
    <name type="scientific">Paenibacillus sabuli</name>
    <dbReference type="NCBI Taxonomy" id="2772509"/>
    <lineage>
        <taxon>Bacteria</taxon>
        <taxon>Bacillati</taxon>
        <taxon>Bacillota</taxon>
        <taxon>Bacilli</taxon>
        <taxon>Bacillales</taxon>
        <taxon>Paenibacillaceae</taxon>
        <taxon>Paenibacillus</taxon>
    </lineage>
</organism>
<dbReference type="InterPro" id="IPR005502">
    <property type="entry name" value="Ribosyl_crysJ1"/>
</dbReference>
<gene>
    <name evidence="2" type="ORF">IDH44_00180</name>
</gene>
<accession>A0A927BPJ9</accession>
<dbReference type="AlphaFoldDB" id="A0A927BPJ9"/>
<dbReference type="InterPro" id="IPR050792">
    <property type="entry name" value="ADP-ribosylglycohydrolase"/>
</dbReference>
<dbReference type="InterPro" id="IPR036705">
    <property type="entry name" value="Ribosyl_crysJ1_sf"/>
</dbReference>
<protein>
    <submittedName>
        <fullName evidence="2">ADP-ribosylglycohydrolase family protein</fullName>
    </submittedName>
</protein>
<name>A0A927BPJ9_9BACL</name>
<evidence type="ECO:0000256" key="1">
    <source>
        <dbReference type="PIRSR" id="PIRSR605502-1"/>
    </source>
</evidence>
<dbReference type="Pfam" id="PF03747">
    <property type="entry name" value="ADP_ribosyl_GH"/>
    <property type="match status" value="1"/>
</dbReference>
<dbReference type="SUPFAM" id="SSF101478">
    <property type="entry name" value="ADP-ribosylglycohydrolase"/>
    <property type="match status" value="1"/>
</dbReference>
<proteinExistence type="predicted"/>
<comment type="caution">
    <text evidence="2">The sequence shown here is derived from an EMBL/GenBank/DDBJ whole genome shotgun (WGS) entry which is preliminary data.</text>
</comment>
<dbReference type="PANTHER" id="PTHR16222">
    <property type="entry name" value="ADP-RIBOSYLGLYCOHYDROLASE"/>
    <property type="match status" value="1"/>
</dbReference>
<dbReference type="Proteomes" id="UP000621560">
    <property type="component" value="Unassembled WGS sequence"/>
</dbReference>
<comment type="cofactor">
    <cofactor evidence="1">
        <name>Mg(2+)</name>
        <dbReference type="ChEBI" id="CHEBI:18420"/>
    </cofactor>
    <text evidence="1">Binds 2 magnesium ions per subunit.</text>
</comment>
<dbReference type="EMBL" id="JACXIZ010000002">
    <property type="protein sequence ID" value="MBD2843591.1"/>
    <property type="molecule type" value="Genomic_DNA"/>
</dbReference>
<dbReference type="GO" id="GO:0046872">
    <property type="term" value="F:metal ion binding"/>
    <property type="evidence" value="ECO:0007669"/>
    <property type="project" value="UniProtKB-KW"/>
</dbReference>
<dbReference type="RefSeq" id="WP_190913549.1">
    <property type="nucleotide sequence ID" value="NZ_JACXIZ010000002.1"/>
</dbReference>
<feature type="binding site" evidence="1">
    <location>
        <position position="398"/>
    </location>
    <ligand>
        <name>Mg(2+)</name>
        <dbReference type="ChEBI" id="CHEBI:18420"/>
        <label>1</label>
    </ligand>
</feature>
<reference evidence="2" key="1">
    <citation type="submission" date="2020-09" db="EMBL/GenBank/DDBJ databases">
        <title>A novel bacterium of genus Paenibacillus, isolated from South China Sea.</title>
        <authorList>
            <person name="Huang H."/>
            <person name="Mo K."/>
            <person name="Hu Y."/>
        </authorList>
    </citation>
    <scope>NUCLEOTIDE SEQUENCE</scope>
    <source>
        <strain evidence="2">IB182496</strain>
    </source>
</reference>
<keyword evidence="1" id="KW-0460">Magnesium</keyword>
<sequence length="463" mass="51211">MAGWTLLDSLMEKEVIQRREEGCDVEGYAARVAAAGSDQGQLMAIYEELSALPIRADYPYEEPSELAEIRALRPEGPRQLADGLSEAQWRDKFYGAWLGRCAGCALGKPLEAPAYMGGTADASGWRNVKSWYEGADAWPIADYVPQESRASQTHGLALATASSKSTREQIRFMETDDDIRYTVLGLILLEEKGLDFDSYDVGKLWHSHLTYRQVCTAETQAYLNFAHATSHQRAERPADWAERQQWVRTHLNPYREWIGAQIRADGLAYGAAGNPELAADLAWRDASFSHVKNGIYGEMFVAAMIAAAFVESDPERIVEIGLSEIPRNCRLAHDIRQALDIARSASDQVELVDRIWEAFKHYNPVHTNNNAALVAASLIFARGDFELAIATSVLGGWDTDCNGATVGSIMGAMLGAERLPAKWIEPLQDTLYAEVTDFHPIAISACADRSHAVFRKLRTAARG</sequence>